<dbReference type="Gene3D" id="3.90.190.10">
    <property type="entry name" value="Protein tyrosine phosphatase superfamily"/>
    <property type="match status" value="1"/>
</dbReference>
<dbReference type="EMBL" id="KV925276">
    <property type="protein sequence ID" value="PIO37121.1"/>
    <property type="molecule type" value="Genomic_DNA"/>
</dbReference>
<evidence type="ECO:0000313" key="9">
    <source>
        <dbReference type="EMBL" id="PIO37121.1"/>
    </source>
</evidence>
<feature type="compositionally biased region" description="Basic and acidic residues" evidence="7">
    <location>
        <begin position="197"/>
        <end position="206"/>
    </location>
</feature>
<dbReference type="Pfam" id="PF00102">
    <property type="entry name" value="Y_phosphatase"/>
    <property type="match status" value="1"/>
</dbReference>
<dbReference type="PANTHER" id="PTHR46047">
    <property type="entry name" value="TYROSINE-PROTEIN PHOSPHATASE NON-RECEPTOR TYPE 61F"/>
    <property type="match status" value="1"/>
</dbReference>
<dbReference type="GO" id="GO:0019901">
    <property type="term" value="F:protein kinase binding"/>
    <property type="evidence" value="ECO:0007669"/>
    <property type="project" value="TreeGrafter"/>
</dbReference>
<feature type="compositionally biased region" description="Basic and acidic residues" evidence="7">
    <location>
        <begin position="160"/>
        <end position="175"/>
    </location>
</feature>
<proteinExistence type="predicted"/>
<dbReference type="GO" id="GO:0012505">
    <property type="term" value="C:endomembrane system"/>
    <property type="evidence" value="ECO:0007669"/>
    <property type="project" value="UniProtKB-SubCell"/>
</dbReference>
<accession>A0A2G9SCF8</accession>
<gene>
    <name evidence="9" type="ORF">AB205_0060210</name>
</gene>
<dbReference type="GO" id="GO:0005737">
    <property type="term" value="C:cytoplasm"/>
    <property type="evidence" value="ECO:0007669"/>
    <property type="project" value="TreeGrafter"/>
</dbReference>
<organism evidence="9">
    <name type="scientific">Aquarana catesbeiana</name>
    <name type="common">American bullfrog</name>
    <name type="synonym">Rana catesbeiana</name>
    <dbReference type="NCBI Taxonomy" id="8400"/>
    <lineage>
        <taxon>Eukaryota</taxon>
        <taxon>Metazoa</taxon>
        <taxon>Chordata</taxon>
        <taxon>Craniata</taxon>
        <taxon>Vertebrata</taxon>
        <taxon>Euteleostomi</taxon>
        <taxon>Amphibia</taxon>
        <taxon>Batrachia</taxon>
        <taxon>Anura</taxon>
        <taxon>Neobatrachia</taxon>
        <taxon>Ranoidea</taxon>
        <taxon>Ranidae</taxon>
        <taxon>Aquarana</taxon>
    </lineage>
</organism>
<feature type="non-terminal residue" evidence="9">
    <location>
        <position position="1"/>
    </location>
</feature>
<keyword evidence="6" id="KW-0472">Membrane</keyword>
<dbReference type="AlphaFoldDB" id="A0A2G9SCF8"/>
<dbReference type="GO" id="GO:0046426">
    <property type="term" value="P:negative regulation of receptor signaling pathway via JAK-STAT"/>
    <property type="evidence" value="ECO:0007669"/>
    <property type="project" value="TreeGrafter"/>
</dbReference>
<keyword evidence="5" id="KW-0904">Protein phosphatase</keyword>
<evidence type="ECO:0000256" key="5">
    <source>
        <dbReference type="ARBA" id="ARBA00022912"/>
    </source>
</evidence>
<dbReference type="EC" id="3.1.3.48" evidence="2"/>
<evidence type="ECO:0000256" key="2">
    <source>
        <dbReference type="ARBA" id="ARBA00013064"/>
    </source>
</evidence>
<dbReference type="InterPro" id="IPR000242">
    <property type="entry name" value="PTP_cat"/>
</dbReference>
<dbReference type="PANTHER" id="PTHR46047:SF1">
    <property type="entry name" value="TYROSINE-PROTEIN PHOSPHATASE NON-RECEPTOR TYPE 2"/>
    <property type="match status" value="1"/>
</dbReference>
<keyword evidence="4" id="KW-0378">Hydrolase</keyword>
<dbReference type="SMART" id="SM00194">
    <property type="entry name" value="PTPc"/>
    <property type="match status" value="1"/>
</dbReference>
<feature type="non-terminal residue" evidence="9">
    <location>
        <position position="213"/>
    </location>
</feature>
<evidence type="ECO:0000256" key="6">
    <source>
        <dbReference type="ARBA" id="ARBA00023136"/>
    </source>
</evidence>
<dbReference type="GO" id="GO:0005634">
    <property type="term" value="C:nucleus"/>
    <property type="evidence" value="ECO:0007669"/>
    <property type="project" value="TreeGrafter"/>
</dbReference>
<dbReference type="InterPro" id="IPR029021">
    <property type="entry name" value="Prot-tyrosine_phosphatase-like"/>
</dbReference>
<dbReference type="GO" id="GO:0004726">
    <property type="term" value="F:non-membrane spanning protein tyrosine phosphatase activity"/>
    <property type="evidence" value="ECO:0007669"/>
    <property type="project" value="TreeGrafter"/>
</dbReference>
<evidence type="ECO:0000256" key="1">
    <source>
        <dbReference type="ARBA" id="ARBA00004308"/>
    </source>
</evidence>
<sequence>DHSRVKLQNVDNDYINASLVVVEEAQRNYILTQGAGIMGPLPNTCCHFWLMVWQQKSKAIVMLNRVIEKDAVSVVVSLLSRKWSHVLAVTISFTSPSAVSLYSIYFLALDCVKCAQYWPTPEDEVLPFRETGLCVRLLSEDIKANYTVRVLQLQNINVKPPKDPKPTQETVRERAGSGAVSKMANDCSDLEQEDGGEDKRDLKYELSPEDVED</sequence>
<reference evidence="9" key="1">
    <citation type="submission" date="2017-08" db="EMBL/GenBank/DDBJ databases">
        <title>Assembly of the North American Bullfrog Genome.</title>
        <authorList>
            <person name="Warren R.L."/>
            <person name="Vandervalk B.P."/>
            <person name="Kucuk E."/>
            <person name="Birol I."/>
            <person name="Helbing C."/>
            <person name="Pandoh P."/>
            <person name="Behsaz B."/>
            <person name="Mohamadi H."/>
            <person name="Chu J."/>
            <person name="Jackman S."/>
            <person name="Hammond S.A."/>
            <person name="Veldhoen N."/>
            <person name="Kirk H."/>
            <person name="Zhao Y."/>
            <person name="Coope R."/>
            <person name="Pleasance S."/>
            <person name="Moore R."/>
            <person name="Holt R."/>
        </authorList>
    </citation>
    <scope>NUCLEOTIDE SEQUENCE</scope>
    <source>
        <strain evidence="9">Bruno</strain>
        <tissue evidence="9">Liver</tissue>
    </source>
</reference>
<dbReference type="SUPFAM" id="SSF52799">
    <property type="entry name" value="(Phosphotyrosine protein) phosphatases II"/>
    <property type="match status" value="1"/>
</dbReference>
<feature type="region of interest" description="Disordered" evidence="7">
    <location>
        <begin position="159"/>
        <end position="213"/>
    </location>
</feature>
<dbReference type="GO" id="GO:0070373">
    <property type="term" value="P:negative regulation of ERK1 and ERK2 cascade"/>
    <property type="evidence" value="ECO:0007669"/>
    <property type="project" value="TreeGrafter"/>
</dbReference>
<name>A0A2G9SCF8_AQUCT</name>
<dbReference type="OrthoDB" id="9450131at2759"/>
<evidence type="ECO:0000256" key="3">
    <source>
        <dbReference type="ARBA" id="ARBA00022553"/>
    </source>
</evidence>
<feature type="domain" description="Tyrosine-protein phosphatase" evidence="8">
    <location>
        <begin position="1"/>
        <end position="173"/>
    </location>
</feature>
<evidence type="ECO:0000256" key="7">
    <source>
        <dbReference type="SAM" id="MobiDB-lite"/>
    </source>
</evidence>
<evidence type="ECO:0000259" key="8">
    <source>
        <dbReference type="PROSITE" id="PS50055"/>
    </source>
</evidence>
<evidence type="ECO:0000256" key="4">
    <source>
        <dbReference type="ARBA" id="ARBA00022801"/>
    </source>
</evidence>
<keyword evidence="3" id="KW-0597">Phosphoprotein</keyword>
<dbReference type="InterPro" id="IPR051985">
    <property type="entry name" value="NR_tyrosine_phosphatase"/>
</dbReference>
<dbReference type="PROSITE" id="PS50055">
    <property type="entry name" value="TYR_PHOSPHATASE_PTP"/>
    <property type="match status" value="1"/>
</dbReference>
<comment type="subcellular location">
    <subcellularLocation>
        <location evidence="1">Endomembrane system</location>
    </subcellularLocation>
</comment>
<protein>
    <recommendedName>
        <fullName evidence="2">protein-tyrosine-phosphatase</fullName>
        <ecNumber evidence="2">3.1.3.48</ecNumber>
    </recommendedName>
</protein>